<dbReference type="AlphaFoldDB" id="A0A1W2EQS8"/>
<proteinExistence type="inferred from homology"/>
<evidence type="ECO:0000313" key="5">
    <source>
        <dbReference type="Proteomes" id="UP000192418"/>
    </source>
</evidence>
<dbReference type="Proteomes" id="UP000192418">
    <property type="component" value="Unassembled WGS sequence"/>
</dbReference>
<dbReference type="GO" id="GO:0008168">
    <property type="term" value="F:methyltransferase activity"/>
    <property type="evidence" value="ECO:0007669"/>
    <property type="project" value="UniProtKB-KW"/>
</dbReference>
<protein>
    <submittedName>
        <fullName evidence="4">Trimethylamine---corrinoid protein Co-methyltransferase</fullName>
    </submittedName>
</protein>
<evidence type="ECO:0000313" key="4">
    <source>
        <dbReference type="EMBL" id="SMD11995.1"/>
    </source>
</evidence>
<evidence type="ECO:0000256" key="3">
    <source>
        <dbReference type="ARBA" id="ARBA00022679"/>
    </source>
</evidence>
<dbReference type="OrthoDB" id="9815793at2"/>
<name>A0A1W2EQS8_9BACT</name>
<keyword evidence="5" id="KW-1185">Reference proteome</keyword>
<comment type="similarity">
    <text evidence="1">Belongs to the trimethylamine methyltransferase family.</text>
</comment>
<reference evidence="4 5" key="1">
    <citation type="submission" date="2017-04" db="EMBL/GenBank/DDBJ databases">
        <authorList>
            <person name="Afonso C.L."/>
            <person name="Miller P.J."/>
            <person name="Scott M.A."/>
            <person name="Spackman E."/>
            <person name="Goraichik I."/>
            <person name="Dimitrov K.M."/>
            <person name="Suarez D.L."/>
            <person name="Swayne D.E."/>
        </authorList>
    </citation>
    <scope>NUCLEOTIDE SEQUENCE [LARGE SCALE GENOMIC DNA]</scope>
    <source>
        <strain evidence="4 5">DSM 3385</strain>
    </source>
</reference>
<sequence length="491" mass="54304">MSVVTESSPSLRPTMKVLTQAQLERLHQAALTILENTGLSIKLPEAVTMLKDAGAKVEGEDRVYIPRNIVEKAIKEIPKEVNLYNRNGEHAMALRGTNCYYGPGPTIQNTYDPYTGERRPTDTEDIENMARLCDYLPNVDYVMTMGLSGGADPRSKGLNPEITDRLDFAAMVKNTCKPLIYSAWSREGLEDIYEMAVAIKGSEEKLEKEPFMILYTQPIAPLVIDTEPLRQLLFCAEKHIPFVFSSAPMMGATSPNTIASCMAQSIAEFMGGLVLAQLKRPGAPSIMGVGYGPMDFKIGTSPYNGPEYYLCKALNKEVASFYGLPDWNYGGLTDAKILDAQAASEAALSLFNATLTGSNLIHDLGYMEMGMTSCLELVVLSDEIIGSFATYFNGVTIDDDTLALDLIHQVGPGGNFLGEMHTVKNLKNIWQPTIFDRGNYDQFESKGKVTLDTKLTEKVKWILENHTPEPLDKELLKIMDSIIARSQEIYK</sequence>
<dbReference type="Gene3D" id="3.20.20.480">
    <property type="entry name" value="Trimethylamine methyltransferase-like"/>
    <property type="match status" value="1"/>
</dbReference>
<dbReference type="Pfam" id="PF06253">
    <property type="entry name" value="MTTB"/>
    <property type="match status" value="1"/>
</dbReference>
<keyword evidence="2 4" id="KW-0489">Methyltransferase</keyword>
<dbReference type="InterPro" id="IPR038601">
    <property type="entry name" value="MttB-like_sf"/>
</dbReference>
<evidence type="ECO:0000256" key="1">
    <source>
        <dbReference type="ARBA" id="ARBA00007137"/>
    </source>
</evidence>
<organism evidence="4 5">
    <name type="scientific">Desulfocicer vacuolatum DSM 3385</name>
    <dbReference type="NCBI Taxonomy" id="1121400"/>
    <lineage>
        <taxon>Bacteria</taxon>
        <taxon>Pseudomonadati</taxon>
        <taxon>Thermodesulfobacteriota</taxon>
        <taxon>Desulfobacteria</taxon>
        <taxon>Desulfobacterales</taxon>
        <taxon>Desulfobacteraceae</taxon>
        <taxon>Desulfocicer</taxon>
    </lineage>
</organism>
<gene>
    <name evidence="4" type="ORF">SAMN02746065_1391</name>
</gene>
<keyword evidence="3 4" id="KW-0808">Transferase</keyword>
<dbReference type="GO" id="GO:0015948">
    <property type="term" value="P:methanogenesis"/>
    <property type="evidence" value="ECO:0007669"/>
    <property type="project" value="InterPro"/>
</dbReference>
<evidence type="ECO:0000256" key="2">
    <source>
        <dbReference type="ARBA" id="ARBA00022603"/>
    </source>
</evidence>
<dbReference type="InterPro" id="IPR010426">
    <property type="entry name" value="MTTB_MeTrfase"/>
</dbReference>
<accession>A0A1W2EQS8</accession>
<dbReference type="RefSeq" id="WP_084071719.1">
    <property type="nucleotide sequence ID" value="NZ_FWXY01000039.1"/>
</dbReference>
<dbReference type="EMBL" id="FWXY01000039">
    <property type="protein sequence ID" value="SMD11995.1"/>
    <property type="molecule type" value="Genomic_DNA"/>
</dbReference>
<dbReference type="STRING" id="1121400.SAMN02746065_1391"/>
<dbReference type="GO" id="GO:0032259">
    <property type="term" value="P:methylation"/>
    <property type="evidence" value="ECO:0007669"/>
    <property type="project" value="UniProtKB-KW"/>
</dbReference>